<name>A0A5B7D184_PORTR</name>
<keyword evidence="3" id="KW-1185">Reference proteome</keyword>
<dbReference type="AlphaFoldDB" id="A0A5B7D184"/>
<evidence type="ECO:0000313" key="2">
    <source>
        <dbReference type="EMBL" id="MPC14694.1"/>
    </source>
</evidence>
<protein>
    <submittedName>
        <fullName evidence="2">Uncharacterized protein</fullName>
    </submittedName>
</protein>
<sequence>MASSVTEVEEIQRPEPATPQIRLKIINLNLNERGRSLSPPSRHSGKAAERRSADQRLARRRIHKLRSYEHLVRDLPLGRRDKYLAPRQTHVNAGSRREGAPGSHDAEGSLYLFFVQGFKNVVNGDQEEMLKTILELLNDQVVDQAVSVARQEPLFLCEDSSSRGQPLQHAALHGALLTLNEVMDPGVLDISRSGMVGIGQCLTVTIFFHDQLAALIHSAWHSHYAQILRDAWMGFGCVGAMVVMSSMRQRQ</sequence>
<feature type="region of interest" description="Disordered" evidence="1">
    <location>
        <begin position="32"/>
        <end position="55"/>
    </location>
</feature>
<comment type="caution">
    <text evidence="2">The sequence shown here is derived from an EMBL/GenBank/DDBJ whole genome shotgun (WGS) entry which is preliminary data.</text>
</comment>
<feature type="compositionally biased region" description="Basic and acidic residues" evidence="1">
    <location>
        <begin position="46"/>
        <end position="55"/>
    </location>
</feature>
<evidence type="ECO:0000313" key="3">
    <source>
        <dbReference type="Proteomes" id="UP000324222"/>
    </source>
</evidence>
<dbReference type="OrthoDB" id="10562262at2759"/>
<proteinExistence type="predicted"/>
<accession>A0A5B7D184</accession>
<organism evidence="2 3">
    <name type="scientific">Portunus trituberculatus</name>
    <name type="common">Swimming crab</name>
    <name type="synonym">Neptunus trituberculatus</name>
    <dbReference type="NCBI Taxonomy" id="210409"/>
    <lineage>
        <taxon>Eukaryota</taxon>
        <taxon>Metazoa</taxon>
        <taxon>Ecdysozoa</taxon>
        <taxon>Arthropoda</taxon>
        <taxon>Crustacea</taxon>
        <taxon>Multicrustacea</taxon>
        <taxon>Malacostraca</taxon>
        <taxon>Eumalacostraca</taxon>
        <taxon>Eucarida</taxon>
        <taxon>Decapoda</taxon>
        <taxon>Pleocyemata</taxon>
        <taxon>Brachyura</taxon>
        <taxon>Eubrachyura</taxon>
        <taxon>Portunoidea</taxon>
        <taxon>Portunidae</taxon>
        <taxon>Portuninae</taxon>
        <taxon>Portunus</taxon>
    </lineage>
</organism>
<reference evidence="2 3" key="1">
    <citation type="submission" date="2019-05" db="EMBL/GenBank/DDBJ databases">
        <title>Another draft genome of Portunus trituberculatus and its Hox gene families provides insights of decapod evolution.</title>
        <authorList>
            <person name="Jeong J.-H."/>
            <person name="Song I."/>
            <person name="Kim S."/>
            <person name="Choi T."/>
            <person name="Kim D."/>
            <person name="Ryu S."/>
            <person name="Kim W."/>
        </authorList>
    </citation>
    <scope>NUCLEOTIDE SEQUENCE [LARGE SCALE GENOMIC DNA]</scope>
    <source>
        <tissue evidence="2">Muscle</tissue>
    </source>
</reference>
<gene>
    <name evidence="2" type="ORF">E2C01_007465</name>
</gene>
<dbReference type="Proteomes" id="UP000324222">
    <property type="component" value="Unassembled WGS sequence"/>
</dbReference>
<dbReference type="EMBL" id="VSRR010000372">
    <property type="protein sequence ID" value="MPC14694.1"/>
    <property type="molecule type" value="Genomic_DNA"/>
</dbReference>
<evidence type="ECO:0000256" key="1">
    <source>
        <dbReference type="SAM" id="MobiDB-lite"/>
    </source>
</evidence>